<keyword evidence="2" id="KW-1185">Reference proteome</keyword>
<dbReference type="PROSITE" id="PS51257">
    <property type="entry name" value="PROKAR_LIPOPROTEIN"/>
    <property type="match status" value="1"/>
</dbReference>
<sequence>MKHKISKLFLMCLLVIFLSACNQIGLLKSKFQLSATNIHDKIVLNKTTEEELIKQFGKPNKKIDNPSTVADLYNEDNGDSSEGGIMDRLDEETDFFQTMKSVKHDYDYSIGWDFDNCYIYQDKNLGLEYLRFYIKDGLVSEYYFGDITNKSVAQKDKYLRQILD</sequence>
<dbReference type="EMBL" id="CP025536">
    <property type="protein sequence ID" value="AUW96321.1"/>
    <property type="molecule type" value="Genomic_DNA"/>
</dbReference>
<evidence type="ECO:0008006" key="3">
    <source>
        <dbReference type="Google" id="ProtNLM"/>
    </source>
</evidence>
<dbReference type="RefSeq" id="WP_104967653.1">
    <property type="nucleotide sequence ID" value="NZ_CP025536.1"/>
</dbReference>
<dbReference type="Proteomes" id="UP000238956">
    <property type="component" value="Chromosome"/>
</dbReference>
<reference evidence="1 2" key="2">
    <citation type="submission" date="2018-02" db="EMBL/GenBank/DDBJ databases">
        <title>Whole genome sequencing analysis of Streptococcus pluranimalium isolated from cattle infected mastitis in China.</title>
        <authorList>
            <person name="Zhang J.-R."/>
            <person name="Hu G.-Z."/>
        </authorList>
    </citation>
    <scope>NUCLEOTIDE SEQUENCE [LARGE SCALE GENOMIC DNA]</scope>
    <source>
        <strain evidence="1 2">TH11417</strain>
    </source>
</reference>
<accession>A0A2L0D424</accession>
<evidence type="ECO:0000313" key="1">
    <source>
        <dbReference type="EMBL" id="AUW96321.1"/>
    </source>
</evidence>
<name>A0A2L0D424_9STRE</name>
<evidence type="ECO:0000313" key="2">
    <source>
        <dbReference type="Proteomes" id="UP000238956"/>
    </source>
</evidence>
<dbReference type="KEGG" id="splr:C0J00_03905"/>
<dbReference type="GeneID" id="98393054"/>
<gene>
    <name evidence="1" type="ORF">C0J00_03905</name>
</gene>
<reference evidence="1 2" key="1">
    <citation type="submission" date="2017-12" db="EMBL/GenBank/DDBJ databases">
        <authorList>
            <person name="Hurst M.R.H."/>
        </authorList>
    </citation>
    <scope>NUCLEOTIDE SEQUENCE [LARGE SCALE GENOMIC DNA]</scope>
    <source>
        <strain evidence="1 2">TH11417</strain>
    </source>
</reference>
<protein>
    <recommendedName>
        <fullName evidence="3">Lipoprotein</fullName>
    </recommendedName>
</protein>
<dbReference type="OrthoDB" id="9793848at2"/>
<proteinExistence type="predicted"/>
<dbReference type="AlphaFoldDB" id="A0A2L0D424"/>
<organism evidence="1 2">
    <name type="scientific">Streptococcus pluranimalium</name>
    <dbReference type="NCBI Taxonomy" id="82348"/>
    <lineage>
        <taxon>Bacteria</taxon>
        <taxon>Bacillati</taxon>
        <taxon>Bacillota</taxon>
        <taxon>Bacilli</taxon>
        <taxon>Lactobacillales</taxon>
        <taxon>Streptococcaceae</taxon>
        <taxon>Streptococcus</taxon>
    </lineage>
</organism>